<protein>
    <submittedName>
        <fullName evidence="1">Uncharacterized protein</fullName>
    </submittedName>
</protein>
<evidence type="ECO:0000313" key="2">
    <source>
        <dbReference type="Proteomes" id="UP000225108"/>
    </source>
</evidence>
<sequence length="114" mass="12601">MAGGDPKSVWLVPDWTFKKGDILLTYMQTRPAMVVFVDRFTEDANDSQDYIPSATLALFKHGIPLGVVAGHTGIDLSQRSKLNESEARAVLKVLRREHKADVGVFGDSRMADLI</sequence>
<proteinExistence type="predicted"/>
<comment type="caution">
    <text evidence="1">The sequence shown here is derived from an EMBL/GenBank/DDBJ whole genome shotgun (WGS) entry which is preliminary data.</text>
</comment>
<dbReference type="AlphaFoldDB" id="A0A2G3PRQ8"/>
<evidence type="ECO:0000313" key="1">
    <source>
        <dbReference type="EMBL" id="PHV68466.1"/>
    </source>
</evidence>
<reference evidence="1 2" key="1">
    <citation type="submission" date="2017-10" db="EMBL/GenBank/DDBJ databases">
        <title>The draft genome sequence of Williamsia sp. BULT 1.1 isolated from the semi-arid grassland soils from South Africa.</title>
        <authorList>
            <person name="Kabwe M.H."/>
            <person name="Govender N."/>
            <person name="Mutseka Lunga P."/>
            <person name="Vikram S."/>
            <person name="Makhalanyane T.P."/>
        </authorList>
    </citation>
    <scope>NUCLEOTIDE SEQUENCE [LARGE SCALE GENOMIC DNA]</scope>
    <source>
        <strain evidence="1 2">BULT 1.1</strain>
    </source>
</reference>
<name>A0A2G3PRQ8_WILMA</name>
<organism evidence="1 2">
    <name type="scientific">Williamsia marianensis</name>
    <dbReference type="NCBI Taxonomy" id="85044"/>
    <lineage>
        <taxon>Bacteria</taxon>
        <taxon>Bacillati</taxon>
        <taxon>Actinomycetota</taxon>
        <taxon>Actinomycetes</taxon>
        <taxon>Mycobacteriales</taxon>
        <taxon>Nocardiaceae</taxon>
        <taxon>Williamsia</taxon>
    </lineage>
</organism>
<gene>
    <name evidence="1" type="ORF">CSW57_04415</name>
</gene>
<dbReference type="EMBL" id="PEBD01000004">
    <property type="protein sequence ID" value="PHV68466.1"/>
    <property type="molecule type" value="Genomic_DNA"/>
</dbReference>
<dbReference type="Proteomes" id="UP000225108">
    <property type="component" value="Unassembled WGS sequence"/>
</dbReference>
<accession>A0A2G3PRQ8</accession>